<dbReference type="InterPro" id="IPR004140">
    <property type="entry name" value="Exo70"/>
</dbReference>
<evidence type="ECO:0000256" key="1">
    <source>
        <dbReference type="ARBA" id="ARBA00006756"/>
    </source>
</evidence>
<dbReference type="GO" id="GO:0000145">
    <property type="term" value="C:exocyst"/>
    <property type="evidence" value="ECO:0007669"/>
    <property type="project" value="InterPro"/>
</dbReference>
<dbReference type="GO" id="GO:0015031">
    <property type="term" value="P:protein transport"/>
    <property type="evidence" value="ECO:0007669"/>
    <property type="project" value="UniProtKB-KW"/>
</dbReference>
<evidence type="ECO:0000313" key="6">
    <source>
        <dbReference type="EMBL" id="KAF8666462.1"/>
    </source>
</evidence>
<dbReference type="Proteomes" id="UP000636709">
    <property type="component" value="Unassembled WGS sequence"/>
</dbReference>
<gene>
    <name evidence="6" type="ORF">HU200_053572</name>
</gene>
<comment type="function">
    <text evidence="3">Component of the exocyst complex.</text>
</comment>
<evidence type="ECO:0000259" key="5">
    <source>
        <dbReference type="Pfam" id="PF03081"/>
    </source>
</evidence>
<dbReference type="Gene3D" id="1.20.1280.170">
    <property type="entry name" value="Exocyst complex component Exo70"/>
    <property type="match status" value="1"/>
</dbReference>
<accession>A0A835ARI0</accession>
<organism evidence="6 7">
    <name type="scientific">Digitaria exilis</name>
    <dbReference type="NCBI Taxonomy" id="1010633"/>
    <lineage>
        <taxon>Eukaryota</taxon>
        <taxon>Viridiplantae</taxon>
        <taxon>Streptophyta</taxon>
        <taxon>Embryophyta</taxon>
        <taxon>Tracheophyta</taxon>
        <taxon>Spermatophyta</taxon>
        <taxon>Magnoliopsida</taxon>
        <taxon>Liliopsida</taxon>
        <taxon>Poales</taxon>
        <taxon>Poaceae</taxon>
        <taxon>PACMAD clade</taxon>
        <taxon>Panicoideae</taxon>
        <taxon>Panicodae</taxon>
        <taxon>Paniceae</taxon>
        <taxon>Anthephorinae</taxon>
        <taxon>Digitaria</taxon>
    </lineage>
</organism>
<evidence type="ECO:0000256" key="3">
    <source>
        <dbReference type="RuleBase" id="RU365026"/>
    </source>
</evidence>
<dbReference type="InterPro" id="IPR016159">
    <property type="entry name" value="Cullin_repeat-like_dom_sf"/>
</dbReference>
<sequence>MTGSSSGTISTSDDTSSSSHMSSVPVESAMFEDVLLEESESKTKRLKQLVHEFSGLKGGDMSVVRRWLTELGVEWVLLDDPADAAAKPEHTCDARCRSWARALAEIVESIRYTAPVFADPRRHGSVTGLSIIREEEAGHVTDQSEERPASEVDARSSGVQIQYEKLSALLGVRYALSKALPQIRLPSCSPRSARAQVDKVQGDVISVLSAKAGKAGEAAWSTMEEIWTGIKERLKEEDGDRTAASGTHQTIQTSSDVHKATLSVATYITFLRANYWTVAPIVSSAACYGEYVYVPRFEDVPPLISLIIEMASCIEDKLAVNSVSLFPDQSLRFLFLLNNAHFIRQQLLCPFYFPVIPEAAVPRKVEGYMESYLKVSCAPVLSCLLDPAPQCFGGPSSPMSKFESEFQKTYSTQKLWKVPDPKLRKKLRKAITEKIISGYTKYIEDNRVTILRVSPQEIKGMLQELFEG</sequence>
<dbReference type="PANTHER" id="PTHR12542:SF137">
    <property type="entry name" value="EXOCYST SUBUNIT EXO70 FAMILY PROTEIN"/>
    <property type="match status" value="1"/>
</dbReference>
<reference evidence="6" key="1">
    <citation type="submission" date="2020-07" db="EMBL/GenBank/DDBJ databases">
        <title>Genome sequence and genetic diversity analysis of an under-domesticated orphan crop, white fonio (Digitaria exilis).</title>
        <authorList>
            <person name="Bennetzen J.L."/>
            <person name="Chen S."/>
            <person name="Ma X."/>
            <person name="Wang X."/>
            <person name="Yssel A.E.J."/>
            <person name="Chaluvadi S.R."/>
            <person name="Johnson M."/>
            <person name="Gangashetty P."/>
            <person name="Hamidou F."/>
            <person name="Sanogo M.D."/>
            <person name="Zwaenepoel A."/>
            <person name="Wallace J."/>
            <person name="Van De Peer Y."/>
            <person name="Van Deynze A."/>
        </authorList>
    </citation>
    <scope>NUCLEOTIDE SEQUENCE</scope>
    <source>
        <tissue evidence="6">Leaves</tissue>
    </source>
</reference>
<feature type="compositionally biased region" description="Low complexity" evidence="4">
    <location>
        <begin position="1"/>
        <end position="23"/>
    </location>
</feature>
<dbReference type="SUPFAM" id="SSF74788">
    <property type="entry name" value="Cullin repeat-like"/>
    <property type="match status" value="1"/>
</dbReference>
<dbReference type="GO" id="GO:0006887">
    <property type="term" value="P:exocytosis"/>
    <property type="evidence" value="ECO:0007669"/>
    <property type="project" value="UniProtKB-KW"/>
</dbReference>
<dbReference type="PANTHER" id="PTHR12542">
    <property type="entry name" value="EXOCYST COMPLEX PROTEIN EXO70"/>
    <property type="match status" value="1"/>
</dbReference>
<keyword evidence="7" id="KW-1185">Reference proteome</keyword>
<name>A0A835ARI0_9POAL</name>
<comment type="caution">
    <text evidence="6">The sequence shown here is derived from an EMBL/GenBank/DDBJ whole genome shotgun (WGS) entry which is preliminary data.</text>
</comment>
<feature type="region of interest" description="Disordered" evidence="4">
    <location>
        <begin position="1"/>
        <end position="25"/>
    </location>
</feature>
<evidence type="ECO:0000313" key="7">
    <source>
        <dbReference type="Proteomes" id="UP000636709"/>
    </source>
</evidence>
<keyword evidence="3" id="KW-0653">Protein transport</keyword>
<dbReference type="Pfam" id="PF03081">
    <property type="entry name" value="Exo70_C"/>
    <property type="match status" value="1"/>
</dbReference>
<protein>
    <recommendedName>
        <fullName evidence="3">Exocyst subunit Exo70 family protein</fullName>
    </recommendedName>
</protein>
<dbReference type="GO" id="GO:0005546">
    <property type="term" value="F:phosphatidylinositol-4,5-bisphosphate binding"/>
    <property type="evidence" value="ECO:0007669"/>
    <property type="project" value="InterPro"/>
</dbReference>
<proteinExistence type="inferred from homology"/>
<comment type="similarity">
    <text evidence="1 3">Belongs to the EXO70 family.</text>
</comment>
<evidence type="ECO:0000256" key="2">
    <source>
        <dbReference type="ARBA" id="ARBA00022448"/>
    </source>
</evidence>
<dbReference type="AlphaFoldDB" id="A0A835ARI0"/>
<dbReference type="InterPro" id="IPR046364">
    <property type="entry name" value="Exo70_C"/>
</dbReference>
<dbReference type="OrthoDB" id="696543at2759"/>
<keyword evidence="3" id="KW-0268">Exocytosis</keyword>
<dbReference type="EMBL" id="JACEFO010002306">
    <property type="protein sequence ID" value="KAF8666462.1"/>
    <property type="molecule type" value="Genomic_DNA"/>
</dbReference>
<keyword evidence="2 3" id="KW-0813">Transport</keyword>
<evidence type="ECO:0000256" key="4">
    <source>
        <dbReference type="SAM" id="MobiDB-lite"/>
    </source>
</evidence>
<feature type="domain" description="Exocyst complex subunit Exo70 C-terminal" evidence="5">
    <location>
        <begin position="162"/>
        <end position="463"/>
    </location>
</feature>